<evidence type="ECO:0000256" key="7">
    <source>
        <dbReference type="ARBA" id="ARBA00023080"/>
    </source>
</evidence>
<comment type="function">
    <text evidence="10">Pyrophosphatase that catalyzes the hydrolysis of nucleoside triphosphates to their monophosphate derivatives, with a high preference for the non-canonical purine nucleotides XTP (xanthosine triphosphate), dITP (deoxyinosine triphosphate) and ITP. Seems to function as a house-cleaning enzyme that removes non-canonical purine nucleotides from the nucleotide pool, thus preventing their incorporation into DNA/RNA and avoiding chromosomal lesions.</text>
</comment>
<dbReference type="HAMAP" id="MF_01405">
    <property type="entry name" value="Non_canon_purine_NTPase"/>
    <property type="match status" value="1"/>
</dbReference>
<feature type="binding site" evidence="10">
    <location>
        <position position="201"/>
    </location>
    <ligand>
        <name>substrate</name>
    </ligand>
</feature>
<dbReference type="GO" id="GO:0005829">
    <property type="term" value="C:cytosol"/>
    <property type="evidence" value="ECO:0007669"/>
    <property type="project" value="TreeGrafter"/>
</dbReference>
<dbReference type="GO" id="GO:0036220">
    <property type="term" value="F:ITP diphosphatase activity"/>
    <property type="evidence" value="ECO:0007669"/>
    <property type="project" value="UniProtKB-UniRule"/>
</dbReference>
<keyword evidence="5 10" id="KW-0378">Hydrolase</keyword>
<comment type="catalytic activity">
    <reaction evidence="8 10">
        <text>dITP + H2O = dIMP + diphosphate + H(+)</text>
        <dbReference type="Rhea" id="RHEA:28342"/>
        <dbReference type="ChEBI" id="CHEBI:15377"/>
        <dbReference type="ChEBI" id="CHEBI:15378"/>
        <dbReference type="ChEBI" id="CHEBI:33019"/>
        <dbReference type="ChEBI" id="CHEBI:61194"/>
        <dbReference type="ChEBI" id="CHEBI:61382"/>
        <dbReference type="EC" id="3.6.1.66"/>
    </reaction>
</comment>
<dbReference type="RefSeq" id="WP_003105157.1">
    <property type="nucleotide sequence ID" value="NZ_BAWT01000001.1"/>
</dbReference>
<dbReference type="GO" id="GO:0017111">
    <property type="term" value="F:ribonucleoside triphosphate phosphatase activity"/>
    <property type="evidence" value="ECO:0007669"/>
    <property type="project" value="InterPro"/>
</dbReference>
<dbReference type="EC" id="3.6.1.66" evidence="10"/>
<feature type="binding site" evidence="10">
    <location>
        <begin position="312"/>
        <end position="313"/>
    </location>
    <ligand>
        <name>substrate</name>
    </ligand>
</feature>
<feature type="binding site" evidence="10">
    <location>
        <position position="171"/>
    </location>
    <ligand>
        <name>Mg(2+)</name>
        <dbReference type="ChEBI" id="CHEBI:18420"/>
    </ligand>
</feature>
<dbReference type="GO" id="GO:0046872">
    <property type="term" value="F:metal ion binding"/>
    <property type="evidence" value="ECO:0007669"/>
    <property type="project" value="UniProtKB-KW"/>
</dbReference>
<feature type="active site" description="Proton acceptor" evidence="10">
    <location>
        <position position="200"/>
    </location>
</feature>
<comment type="caution">
    <text evidence="12">The sequence shown here is derived from an EMBL/GenBank/DDBJ whole genome shotgun (WGS) entry which is preliminary data.</text>
</comment>
<feature type="binding site" evidence="10">
    <location>
        <position position="200"/>
    </location>
    <ligand>
        <name>Mg(2+)</name>
        <dbReference type="ChEBI" id="CHEBI:18420"/>
    </ligand>
</feature>
<dbReference type="NCBIfam" id="NF002698">
    <property type="entry name" value="PRK02491.1"/>
    <property type="match status" value="1"/>
</dbReference>
<dbReference type="InterPro" id="IPR020922">
    <property type="entry name" value="dITP/XTP_pyrophosphatase"/>
</dbReference>
<dbReference type="GO" id="GO:0035870">
    <property type="term" value="F:dITP diphosphatase activity"/>
    <property type="evidence" value="ECO:0007669"/>
    <property type="project" value="UniProtKB-UniRule"/>
</dbReference>
<evidence type="ECO:0000256" key="4">
    <source>
        <dbReference type="ARBA" id="ARBA00022741"/>
    </source>
</evidence>
<dbReference type="InterPro" id="IPR002637">
    <property type="entry name" value="RdgB/HAM1"/>
</dbReference>
<evidence type="ECO:0000256" key="9">
    <source>
        <dbReference type="ARBA" id="ARBA00052017"/>
    </source>
</evidence>
<organism evidence="12 13">
    <name type="scientific">Streptococcus parauberis</name>
    <dbReference type="NCBI Taxonomy" id="1348"/>
    <lineage>
        <taxon>Bacteria</taxon>
        <taxon>Bacillati</taxon>
        <taxon>Bacillota</taxon>
        <taxon>Bacilli</taxon>
        <taxon>Lactobacillales</taxon>
        <taxon>Streptococcaceae</taxon>
        <taxon>Streptococcus</taxon>
    </lineage>
</organism>
<dbReference type="STRING" id="936154.STP_1363"/>
<dbReference type="GO" id="GO:0009146">
    <property type="term" value="P:purine nucleoside triphosphate catabolic process"/>
    <property type="evidence" value="ECO:0007669"/>
    <property type="project" value="UniProtKB-UniRule"/>
</dbReference>
<proteinExistence type="inferred from homology"/>
<evidence type="ECO:0000256" key="6">
    <source>
        <dbReference type="ARBA" id="ARBA00022842"/>
    </source>
</evidence>
<protein>
    <recommendedName>
        <fullName evidence="10">dITP/XTP pyrophosphatase</fullName>
        <ecNumber evidence="10">3.6.1.66</ecNumber>
    </recommendedName>
    <alternativeName>
        <fullName evidence="10">Non-canonical purine NTP pyrophosphatase</fullName>
    </alternativeName>
    <alternativeName>
        <fullName evidence="10">Non-standard purine NTP pyrophosphatase</fullName>
    </alternativeName>
    <alternativeName>
        <fullName evidence="10">Nucleoside-triphosphate diphosphatase</fullName>
    </alternativeName>
    <alternativeName>
        <fullName evidence="10">Nucleoside-triphosphate pyrophosphatase</fullName>
        <shortName evidence="10">NTPase</shortName>
    </alternativeName>
</protein>
<keyword evidence="6 10" id="KW-0460">Magnesium</keyword>
<evidence type="ECO:0000256" key="5">
    <source>
        <dbReference type="ARBA" id="ARBA00022801"/>
    </source>
</evidence>
<comment type="similarity">
    <text evidence="1 10 11">Belongs to the HAM1 NTPase family.</text>
</comment>
<gene>
    <name evidence="12" type="primary">rdgB</name>
    <name evidence="12" type="ORF">A9Y57_01806</name>
</gene>
<accession>A0A0E2U9L4</accession>
<comment type="subunit">
    <text evidence="2 10">Homodimer.</text>
</comment>
<comment type="cofactor">
    <cofactor evidence="10">
        <name>Mg(2+)</name>
        <dbReference type="ChEBI" id="CHEBI:18420"/>
    </cofactor>
    <text evidence="10">Binds 1 Mg(2+) ion per subunit.</text>
</comment>
<keyword evidence="3 10" id="KW-0479">Metal-binding</keyword>
<dbReference type="Gene3D" id="3.90.950.10">
    <property type="match status" value="1"/>
</dbReference>
<evidence type="ECO:0000256" key="3">
    <source>
        <dbReference type="ARBA" id="ARBA00022723"/>
    </source>
</evidence>
<dbReference type="GO" id="GO:0000166">
    <property type="term" value="F:nucleotide binding"/>
    <property type="evidence" value="ECO:0007669"/>
    <property type="project" value="UniProtKB-KW"/>
</dbReference>
<reference evidence="12 13" key="1">
    <citation type="submission" date="2016-06" db="EMBL/GenBank/DDBJ databases">
        <authorList>
            <person name="Haines A.N."/>
            <person name="Council K.R."/>
        </authorList>
    </citation>
    <scope>NUCLEOTIDE SEQUENCE [LARGE SCALE GENOMIC DNA]</scope>
    <source>
        <strain evidence="12 13">SP158-29</strain>
    </source>
</reference>
<sequence>MTNKIYQMKDDDNWFIGKWNGYNSIELLGGVLDEDLNSLNQMLAPLNNQDYDEENWQEFGYAITVIEKNSDYKLVSFVLNMINEETGRHLVAIEEAGAIIILEDETIYAIKVPRQGVSKQAFFGKSTQSFGDTILIATHNQGKTKEFRQLFGKIGYKVEDLSNYPELPEVEETGVTFEENARLKAETIANLTGKMVLADDSGLKVDILGGLPGVWSARFSGPEATDLSNNAKLLHELAMVFEKKDRSAQFHTTLVVAAPGKDSLVVEADWLGYIATEPKGQEGFGYDPLFIVGESDKHAAELSAEEKNEISHRGQAVKKLMEVFPSWQAKLS</sequence>
<dbReference type="OMA" id="DNWFIGK"/>
<dbReference type="GO" id="GO:0036222">
    <property type="term" value="F:XTP diphosphatase activity"/>
    <property type="evidence" value="ECO:0007669"/>
    <property type="project" value="UniProtKB-UniRule"/>
</dbReference>
<dbReference type="FunFam" id="3.90.950.10:FF:000001">
    <property type="entry name" value="dITP/XTP pyrophosphatase"/>
    <property type="match status" value="1"/>
</dbReference>
<dbReference type="EMBL" id="NSGR01000009">
    <property type="protein sequence ID" value="PCH11502.1"/>
    <property type="molecule type" value="Genomic_DNA"/>
</dbReference>
<dbReference type="CDD" id="cd00515">
    <property type="entry name" value="HAM1"/>
    <property type="match status" value="1"/>
</dbReference>
<dbReference type="NCBIfam" id="NF011397">
    <property type="entry name" value="PRK14822.1"/>
    <property type="match status" value="1"/>
</dbReference>
<dbReference type="eggNOG" id="COG0127">
    <property type="taxonomic scope" value="Bacteria"/>
</dbReference>
<dbReference type="PANTHER" id="PTHR11067:SF9">
    <property type="entry name" value="INOSINE TRIPHOSPHATE PYROPHOSPHATASE"/>
    <property type="match status" value="1"/>
</dbReference>
<dbReference type="GeneID" id="61421166"/>
<keyword evidence="4 10" id="KW-0547">Nucleotide-binding</keyword>
<evidence type="ECO:0000256" key="10">
    <source>
        <dbReference type="HAMAP-Rule" id="MF_01405"/>
    </source>
</evidence>
<feature type="binding site" evidence="10">
    <location>
        <begin position="284"/>
        <end position="287"/>
    </location>
    <ligand>
        <name>substrate</name>
    </ligand>
</feature>
<name>A0A0E2U9L4_9STRE</name>
<dbReference type="SUPFAM" id="SSF52972">
    <property type="entry name" value="ITPase-like"/>
    <property type="match status" value="1"/>
</dbReference>
<evidence type="ECO:0000256" key="1">
    <source>
        <dbReference type="ARBA" id="ARBA00008023"/>
    </source>
</evidence>
<dbReference type="Proteomes" id="UP000217465">
    <property type="component" value="Unassembled WGS sequence"/>
</dbReference>
<dbReference type="GO" id="GO:0009117">
    <property type="term" value="P:nucleotide metabolic process"/>
    <property type="evidence" value="ECO:0007669"/>
    <property type="project" value="UniProtKB-KW"/>
</dbReference>
<dbReference type="InterPro" id="IPR029001">
    <property type="entry name" value="ITPase-like_fam"/>
</dbReference>
<feature type="binding site" evidence="10">
    <location>
        <position position="307"/>
    </location>
    <ligand>
        <name>substrate</name>
    </ligand>
</feature>
<evidence type="ECO:0000313" key="13">
    <source>
        <dbReference type="Proteomes" id="UP000217465"/>
    </source>
</evidence>
<feature type="binding site" evidence="10">
    <location>
        <begin position="138"/>
        <end position="143"/>
    </location>
    <ligand>
        <name>substrate</name>
    </ligand>
</feature>
<keyword evidence="7 10" id="KW-0546">Nucleotide metabolism</keyword>
<dbReference type="NCBIfam" id="TIGR00042">
    <property type="entry name" value="RdgB/HAM1 family non-canonical purine NTP pyrophosphatase"/>
    <property type="match status" value="1"/>
</dbReference>
<evidence type="ECO:0000256" key="11">
    <source>
        <dbReference type="RuleBase" id="RU003781"/>
    </source>
</evidence>
<evidence type="ECO:0000256" key="2">
    <source>
        <dbReference type="ARBA" id="ARBA00011738"/>
    </source>
</evidence>
<dbReference type="Pfam" id="PF01725">
    <property type="entry name" value="Ham1p_like"/>
    <property type="match status" value="1"/>
</dbReference>
<comment type="catalytic activity">
    <reaction evidence="10">
        <text>ITP + H2O = IMP + diphosphate + H(+)</text>
        <dbReference type="Rhea" id="RHEA:29399"/>
        <dbReference type="ChEBI" id="CHEBI:15377"/>
        <dbReference type="ChEBI" id="CHEBI:15378"/>
        <dbReference type="ChEBI" id="CHEBI:33019"/>
        <dbReference type="ChEBI" id="CHEBI:58053"/>
        <dbReference type="ChEBI" id="CHEBI:61402"/>
        <dbReference type="EC" id="3.6.1.66"/>
    </reaction>
</comment>
<comment type="catalytic activity">
    <reaction evidence="9 10">
        <text>XTP + H2O = XMP + diphosphate + H(+)</text>
        <dbReference type="Rhea" id="RHEA:28610"/>
        <dbReference type="ChEBI" id="CHEBI:15377"/>
        <dbReference type="ChEBI" id="CHEBI:15378"/>
        <dbReference type="ChEBI" id="CHEBI:33019"/>
        <dbReference type="ChEBI" id="CHEBI:57464"/>
        <dbReference type="ChEBI" id="CHEBI:61314"/>
        <dbReference type="EC" id="3.6.1.66"/>
    </reaction>
</comment>
<evidence type="ECO:0000313" key="12">
    <source>
        <dbReference type="EMBL" id="PCH11502.1"/>
    </source>
</evidence>
<dbReference type="AlphaFoldDB" id="A0A0E2U9L4"/>
<evidence type="ECO:0000256" key="8">
    <source>
        <dbReference type="ARBA" id="ARBA00051875"/>
    </source>
</evidence>
<dbReference type="PANTHER" id="PTHR11067">
    <property type="entry name" value="INOSINE TRIPHOSPHATE PYROPHOSPHATASE/HAM1 PROTEIN"/>
    <property type="match status" value="1"/>
</dbReference>